<reference evidence="3 4" key="1">
    <citation type="submission" date="2018-06" db="EMBL/GenBank/DDBJ databases">
        <authorList>
            <consortium name="Pathogen Informatics"/>
            <person name="Doyle S."/>
        </authorList>
    </citation>
    <scope>NUCLEOTIDE SEQUENCE [LARGE SCALE GENOMIC DNA]</scope>
    <source>
        <strain evidence="3 4">NCTC9962</strain>
    </source>
</reference>
<name>A0A377BEP0_ECOLX</name>
<keyword evidence="1" id="KW-0175">Coiled coil</keyword>
<gene>
    <name evidence="3" type="primary">traF_1</name>
    <name evidence="3" type="ORF">NCTC9962_05156</name>
</gene>
<keyword evidence="2" id="KW-1133">Transmembrane helix</keyword>
<dbReference type="Gene3D" id="3.40.50.300">
    <property type="entry name" value="P-loop containing nucleotide triphosphate hydrolases"/>
    <property type="match status" value="1"/>
</dbReference>
<organism evidence="3 4">
    <name type="scientific">Escherichia coli</name>
    <dbReference type="NCBI Taxonomy" id="562"/>
    <lineage>
        <taxon>Bacteria</taxon>
        <taxon>Pseudomonadati</taxon>
        <taxon>Pseudomonadota</taxon>
        <taxon>Gammaproteobacteria</taxon>
        <taxon>Enterobacterales</taxon>
        <taxon>Enterobacteriaceae</taxon>
        <taxon>Escherichia</taxon>
    </lineage>
</organism>
<dbReference type="InterPro" id="IPR014158">
    <property type="entry name" value="T4SS_VirB5"/>
</dbReference>
<dbReference type="Gene3D" id="1.20.58.430">
    <property type="entry name" value="Type IV secretion system, VirB5-domain"/>
    <property type="match status" value="1"/>
</dbReference>
<keyword evidence="2" id="KW-0472">Membrane</keyword>
<dbReference type="AlphaFoldDB" id="A0A377BEP0"/>
<evidence type="ECO:0000256" key="2">
    <source>
        <dbReference type="SAM" id="Phobius"/>
    </source>
</evidence>
<keyword evidence="2" id="KW-0812">Transmembrane</keyword>
<protein>
    <submittedName>
        <fullName evidence="3">Conjugal transfer protein TraF</fullName>
    </submittedName>
</protein>
<feature type="transmembrane region" description="Helical" evidence="2">
    <location>
        <begin position="223"/>
        <end position="244"/>
    </location>
</feature>
<dbReference type="SUPFAM" id="SSF101082">
    <property type="entry name" value="Typo IV secretion system protein TraC"/>
    <property type="match status" value="1"/>
</dbReference>
<dbReference type="Proteomes" id="UP000254052">
    <property type="component" value="Unassembled WGS sequence"/>
</dbReference>
<dbReference type="Pfam" id="PF07996">
    <property type="entry name" value="T4SS"/>
    <property type="match status" value="1"/>
</dbReference>
<evidence type="ECO:0000256" key="1">
    <source>
        <dbReference type="SAM" id="Coils"/>
    </source>
</evidence>
<dbReference type="EMBL" id="UGED01000009">
    <property type="protein sequence ID" value="STL59706.1"/>
    <property type="molecule type" value="Genomic_DNA"/>
</dbReference>
<sequence>MEFSAYANGGRMGRYAWAVDSPQNQFDPLLFDRVAFDSTVILKKQPNGKPHPAAEILLAVLFFYKDLMKINPRKKGRWTIFSCEEFWMPANFPLTQEQLKQSLKAGRMDYEMCWLISQQPVDAINCAIFNEINEQTTIRVLLPNPNAKWQHYKEIGITRKEFRKLKSLAKTSRTFLIKKSNTSVLVLWICMDLMSSCLFYLAINMAYKLLRKSSSGLVPAILMTGYQSLFKKMHVTISYVRLSMMMKKILNMRILSMRMLNKKSFMLLSALTVNSILVSPPTFATGIPVFDAASATNMLQQLQAAKQQYDQLVEQYKQAKSLHDQTIAEGKRLYEGVTNFDVNDLLDDPTLSSYLPNKRTADSLLDAADNIGELREKYKLTSSDSEVQKAYDSMLTELNNMQTAYNTAVKRSDHISQSIQKA</sequence>
<evidence type="ECO:0000313" key="4">
    <source>
        <dbReference type="Proteomes" id="UP000254052"/>
    </source>
</evidence>
<dbReference type="InterPro" id="IPR027417">
    <property type="entry name" value="P-loop_NTPase"/>
</dbReference>
<proteinExistence type="predicted"/>
<accession>A0A377BEP0</accession>
<evidence type="ECO:0000313" key="3">
    <source>
        <dbReference type="EMBL" id="STL59706.1"/>
    </source>
</evidence>
<feature type="transmembrane region" description="Helical" evidence="2">
    <location>
        <begin position="183"/>
        <end position="203"/>
    </location>
</feature>
<feature type="transmembrane region" description="Helical" evidence="2">
    <location>
        <begin position="265"/>
        <end position="290"/>
    </location>
</feature>
<dbReference type="InterPro" id="IPR023220">
    <property type="entry name" value="T4SS_VirB5-domain"/>
</dbReference>
<feature type="coiled-coil region" evidence="1">
    <location>
        <begin position="292"/>
        <end position="322"/>
    </location>
</feature>